<proteinExistence type="inferred from homology"/>
<comment type="caution">
    <text evidence="11">The sequence shown here is derived from an EMBL/GenBank/DDBJ whole genome shotgun (WGS) entry which is preliminary data.</text>
</comment>
<keyword evidence="12" id="KW-1185">Reference proteome</keyword>
<organism evidence="11 12">
    <name type="scientific">Rhamnella rubrinervis</name>
    <dbReference type="NCBI Taxonomy" id="2594499"/>
    <lineage>
        <taxon>Eukaryota</taxon>
        <taxon>Viridiplantae</taxon>
        <taxon>Streptophyta</taxon>
        <taxon>Embryophyta</taxon>
        <taxon>Tracheophyta</taxon>
        <taxon>Spermatophyta</taxon>
        <taxon>Magnoliopsida</taxon>
        <taxon>eudicotyledons</taxon>
        <taxon>Gunneridae</taxon>
        <taxon>Pentapetalae</taxon>
        <taxon>rosids</taxon>
        <taxon>fabids</taxon>
        <taxon>Rosales</taxon>
        <taxon>Rhamnaceae</taxon>
        <taxon>rhamnoid group</taxon>
        <taxon>Rhamneae</taxon>
        <taxon>Rhamnella</taxon>
    </lineage>
</organism>
<evidence type="ECO:0000256" key="7">
    <source>
        <dbReference type="RuleBase" id="RU000383"/>
    </source>
</evidence>
<keyword evidence="4 7" id="KW-0195">Cyclin</keyword>
<feature type="domain" description="Cyclin C-terminal" evidence="10">
    <location>
        <begin position="183"/>
        <end position="300"/>
    </location>
</feature>
<evidence type="ECO:0000256" key="8">
    <source>
        <dbReference type="SAM" id="MobiDB-lite"/>
    </source>
</evidence>
<dbReference type="CDD" id="cd20544">
    <property type="entry name" value="CYCLIN_AtCycD-like_rpt2"/>
    <property type="match status" value="1"/>
</dbReference>
<feature type="domain" description="Cyclin-like" evidence="9">
    <location>
        <begin position="86"/>
        <end position="174"/>
    </location>
</feature>
<keyword evidence="5" id="KW-0131">Cell cycle</keyword>
<dbReference type="Pfam" id="PF02984">
    <property type="entry name" value="Cyclin_C"/>
    <property type="match status" value="1"/>
</dbReference>
<dbReference type="FunFam" id="1.10.472.10:FF:000040">
    <property type="entry name" value="D6-type cyclin"/>
    <property type="match status" value="1"/>
</dbReference>
<dbReference type="EMBL" id="VOIH02000010">
    <property type="protein sequence ID" value="KAF3435570.1"/>
    <property type="molecule type" value="Genomic_DNA"/>
</dbReference>
<sequence length="343" mass="37864">MSSSPSSLYCSEDAADVVSIDADTWISHSSSSSSLSTPLYSSSSSSDQTTISGLFDSEPDHLPDPDYIRRCRDRSIDLTARQDSISWILKVHAYYHFTPVTAFLSVNYFDRFLSAHSIPQPNGWPFQILSVACLSLAAKMEETQVPLLLDLQVLEPKYVFEPKTIQRMELSIMANLNWRLRSVTPFDFIDYFISKLPSFSSFSHDFFIRVFSASSDLILSTTRVIDFLGFAPSTIAAAAVLCAAGEAFDALSEATALFHERVNKEMVRSCHQLMEEYLIDTCPTAGHKERRLQPPAAPPSPVGVLDAAACGSCDTRSETDGSSSQAEPPSKRLRSSASDVQQR</sequence>
<dbReference type="AlphaFoldDB" id="A0A8K0DXI5"/>
<evidence type="ECO:0000313" key="11">
    <source>
        <dbReference type="EMBL" id="KAF3435570.1"/>
    </source>
</evidence>
<evidence type="ECO:0000256" key="4">
    <source>
        <dbReference type="ARBA" id="ARBA00023127"/>
    </source>
</evidence>
<feature type="region of interest" description="Disordered" evidence="8">
    <location>
        <begin position="312"/>
        <end position="343"/>
    </location>
</feature>
<evidence type="ECO:0000313" key="12">
    <source>
        <dbReference type="Proteomes" id="UP000796880"/>
    </source>
</evidence>
<dbReference type="InterPro" id="IPR036915">
    <property type="entry name" value="Cyclin-like_sf"/>
</dbReference>
<evidence type="ECO:0000259" key="10">
    <source>
        <dbReference type="SMART" id="SM01332"/>
    </source>
</evidence>
<dbReference type="PROSITE" id="PS00292">
    <property type="entry name" value="CYCLINS"/>
    <property type="match status" value="1"/>
</dbReference>
<dbReference type="Proteomes" id="UP000796880">
    <property type="component" value="Unassembled WGS sequence"/>
</dbReference>
<accession>A0A8K0DXI5</accession>
<dbReference type="OrthoDB" id="5590282at2759"/>
<dbReference type="PANTHER" id="PTHR10177">
    <property type="entry name" value="CYCLINS"/>
    <property type="match status" value="1"/>
</dbReference>
<dbReference type="InterPro" id="IPR039361">
    <property type="entry name" value="Cyclin"/>
</dbReference>
<comment type="subunit">
    <text evidence="2">Interacts with the CDC2 protein kinase to form a serine/threonine kinase holoenzyme complex also known as maturation promoting factor (MPF). The cyclin subunit imparts substrate specificity to the complex.</text>
</comment>
<evidence type="ECO:0000256" key="1">
    <source>
        <dbReference type="ARBA" id="ARBA00009065"/>
    </source>
</evidence>
<evidence type="ECO:0000259" key="9">
    <source>
        <dbReference type="SMART" id="SM00385"/>
    </source>
</evidence>
<dbReference type="InterPro" id="IPR048258">
    <property type="entry name" value="Cyclins_cyclin-box"/>
</dbReference>
<reference evidence="11" key="1">
    <citation type="submission" date="2020-03" db="EMBL/GenBank/DDBJ databases">
        <title>A high-quality chromosome-level genome assembly of a woody plant with both climbing and erect habits, Rhamnella rubrinervis.</title>
        <authorList>
            <person name="Lu Z."/>
            <person name="Yang Y."/>
            <person name="Zhu X."/>
            <person name="Sun Y."/>
        </authorList>
    </citation>
    <scope>NUCLEOTIDE SEQUENCE</scope>
    <source>
        <strain evidence="11">BYM</strain>
        <tissue evidence="11">Leaf</tissue>
    </source>
</reference>
<name>A0A8K0DXI5_9ROSA</name>
<evidence type="ECO:0000256" key="3">
    <source>
        <dbReference type="ARBA" id="ARBA00022618"/>
    </source>
</evidence>
<dbReference type="SMART" id="SM00385">
    <property type="entry name" value="CYCLIN"/>
    <property type="match status" value="1"/>
</dbReference>
<dbReference type="InterPro" id="IPR004367">
    <property type="entry name" value="Cyclin_C-dom"/>
</dbReference>
<dbReference type="SMART" id="SM01332">
    <property type="entry name" value="Cyclin_C"/>
    <property type="match status" value="1"/>
</dbReference>
<gene>
    <name evidence="11" type="ORF">FNV43_RR22659</name>
</gene>
<protein>
    <recommendedName>
        <fullName evidence="6">B-like cyclin</fullName>
    </recommendedName>
</protein>
<dbReference type="Gene3D" id="1.10.472.10">
    <property type="entry name" value="Cyclin-like"/>
    <property type="match status" value="2"/>
</dbReference>
<comment type="similarity">
    <text evidence="1">Belongs to the cyclin family. Cyclin D subfamily.</text>
</comment>
<dbReference type="InterPro" id="IPR006671">
    <property type="entry name" value="Cyclin_N"/>
</dbReference>
<dbReference type="InterPro" id="IPR013763">
    <property type="entry name" value="Cyclin-like_dom"/>
</dbReference>
<evidence type="ECO:0000256" key="5">
    <source>
        <dbReference type="ARBA" id="ARBA00023306"/>
    </source>
</evidence>
<dbReference type="CDD" id="cd20543">
    <property type="entry name" value="CYCLIN_AtCycD-like_rpt1"/>
    <property type="match status" value="1"/>
</dbReference>
<dbReference type="Pfam" id="PF00134">
    <property type="entry name" value="Cyclin_N"/>
    <property type="match status" value="1"/>
</dbReference>
<evidence type="ECO:0000256" key="2">
    <source>
        <dbReference type="ARBA" id="ARBA00011177"/>
    </source>
</evidence>
<evidence type="ECO:0000256" key="6">
    <source>
        <dbReference type="ARBA" id="ARBA00032263"/>
    </source>
</evidence>
<dbReference type="FunFam" id="1.10.472.10:FF:000034">
    <property type="entry name" value="D2/4-type cyclin"/>
    <property type="match status" value="1"/>
</dbReference>
<keyword evidence="3" id="KW-0132">Cell division</keyword>
<dbReference type="SUPFAM" id="SSF47954">
    <property type="entry name" value="Cyclin-like"/>
    <property type="match status" value="2"/>
</dbReference>
<dbReference type="GO" id="GO:0051301">
    <property type="term" value="P:cell division"/>
    <property type="evidence" value="ECO:0007669"/>
    <property type="project" value="UniProtKB-KW"/>
</dbReference>